<reference evidence="12" key="1">
    <citation type="journal article" date="2020" name="mSystems">
        <title>Genome- and Community-Level Interaction Insights into Carbon Utilization and Element Cycling Functions of Hydrothermarchaeota in Hydrothermal Sediment.</title>
        <authorList>
            <person name="Zhou Z."/>
            <person name="Liu Y."/>
            <person name="Xu W."/>
            <person name="Pan J."/>
            <person name="Luo Z.H."/>
            <person name="Li M."/>
        </authorList>
    </citation>
    <scope>NUCLEOTIDE SEQUENCE [LARGE SCALE GENOMIC DNA]</scope>
    <source>
        <strain evidence="12">HyVt-237</strain>
    </source>
</reference>
<dbReference type="Pfam" id="PF00344">
    <property type="entry name" value="SecY"/>
    <property type="match status" value="1"/>
</dbReference>
<dbReference type="PIRSF" id="PIRSF004557">
    <property type="entry name" value="SecY"/>
    <property type="match status" value="1"/>
</dbReference>
<comment type="function">
    <text evidence="10">The central subunit of the protein translocation channel SecYEG. Consists of two halves formed by TMs 1-5 and 6-10. These two domains form a lateral gate at the front which open onto the bilayer between TMs 2 and 7, and are clamped together by SecE at the back. The channel is closed by both a pore ring composed of hydrophobic SecY resides and a short helix (helix 2A) on the extracellular side of the membrane which forms a plug. The plug probably moves laterally to allow the channel to open. The ring and the pore may move independently.</text>
</comment>
<evidence type="ECO:0000256" key="11">
    <source>
        <dbReference type="RuleBase" id="RU004349"/>
    </source>
</evidence>
<keyword evidence="10" id="KW-1003">Cell membrane</keyword>
<dbReference type="InterPro" id="IPR023201">
    <property type="entry name" value="SecY_dom_sf"/>
</dbReference>
<evidence type="ECO:0000313" key="12">
    <source>
        <dbReference type="EMBL" id="HDM90461.1"/>
    </source>
</evidence>
<feature type="transmembrane region" description="Helical" evidence="10">
    <location>
        <begin position="217"/>
        <end position="239"/>
    </location>
</feature>
<dbReference type="Gene3D" id="1.10.3370.10">
    <property type="entry name" value="SecY subunit domain"/>
    <property type="match status" value="1"/>
</dbReference>
<dbReference type="PROSITE" id="PS00756">
    <property type="entry name" value="SECY_2"/>
    <property type="match status" value="1"/>
</dbReference>
<dbReference type="PANTHER" id="PTHR10906">
    <property type="entry name" value="SECY/SEC61-ALPHA FAMILY MEMBER"/>
    <property type="match status" value="1"/>
</dbReference>
<feature type="transmembrane region" description="Helical" evidence="10">
    <location>
        <begin position="118"/>
        <end position="135"/>
    </location>
</feature>
<dbReference type="Proteomes" id="UP000885931">
    <property type="component" value="Unassembled WGS sequence"/>
</dbReference>
<dbReference type="SUPFAM" id="SSF103491">
    <property type="entry name" value="Preprotein translocase SecY subunit"/>
    <property type="match status" value="1"/>
</dbReference>
<keyword evidence="3 10" id="KW-0813">Transport</keyword>
<feature type="transmembrane region" description="Helical" evidence="10">
    <location>
        <begin position="260"/>
        <end position="283"/>
    </location>
</feature>
<accession>A0A7C0X9L1</accession>
<proteinExistence type="inferred from homology"/>
<evidence type="ECO:0000256" key="1">
    <source>
        <dbReference type="ARBA" id="ARBA00004141"/>
    </source>
</evidence>
<dbReference type="EMBL" id="DRBW01000176">
    <property type="protein sequence ID" value="HDM90461.1"/>
    <property type="molecule type" value="Genomic_DNA"/>
</dbReference>
<dbReference type="InterPro" id="IPR026593">
    <property type="entry name" value="SecY"/>
</dbReference>
<keyword evidence="8 10" id="KW-0472">Membrane</keyword>
<dbReference type="GO" id="GO:0005886">
    <property type="term" value="C:plasma membrane"/>
    <property type="evidence" value="ECO:0007669"/>
    <property type="project" value="UniProtKB-SubCell"/>
</dbReference>
<dbReference type="GO" id="GO:0065002">
    <property type="term" value="P:intracellular protein transmembrane transport"/>
    <property type="evidence" value="ECO:0007669"/>
    <property type="project" value="UniProtKB-UniRule"/>
</dbReference>
<comment type="caution">
    <text evidence="10">Lacks conserved residue(s) required for the propagation of feature annotation.</text>
</comment>
<dbReference type="AlphaFoldDB" id="A0A7C0X9L1"/>
<organism evidence="12">
    <name type="scientific">candidate division WOR-3 bacterium</name>
    <dbReference type="NCBI Taxonomy" id="2052148"/>
    <lineage>
        <taxon>Bacteria</taxon>
        <taxon>Bacteria division WOR-3</taxon>
    </lineage>
</organism>
<dbReference type="FunFam" id="1.10.3370.10:FF:000001">
    <property type="entry name" value="Preprotein translocase subunit SecY"/>
    <property type="match status" value="1"/>
</dbReference>
<evidence type="ECO:0000256" key="3">
    <source>
        <dbReference type="ARBA" id="ARBA00022448"/>
    </source>
</evidence>
<comment type="subunit">
    <text evidence="10">Component of the Sec protein translocase complex. Heterotrimer consisting of SecY, SecE and SecG subunits. The heterotrimers can form oligomers, although 1 heterotrimer is thought to be able to translocate proteins. Interacts with the ribosome. Interacts with SecDF, and other proteins may be involved. Interacts with SecA.</text>
</comment>
<dbReference type="GO" id="GO:0043952">
    <property type="term" value="P:protein transport by the Sec complex"/>
    <property type="evidence" value="ECO:0007669"/>
    <property type="project" value="UniProtKB-UniRule"/>
</dbReference>
<evidence type="ECO:0000256" key="8">
    <source>
        <dbReference type="ARBA" id="ARBA00023136"/>
    </source>
</evidence>
<gene>
    <name evidence="10 12" type="primary">secY</name>
    <name evidence="12" type="ORF">ENG67_04550</name>
</gene>
<evidence type="ECO:0000256" key="10">
    <source>
        <dbReference type="HAMAP-Rule" id="MF_01465"/>
    </source>
</evidence>
<feature type="transmembrane region" description="Helical" evidence="10">
    <location>
        <begin position="180"/>
        <end position="197"/>
    </location>
</feature>
<comment type="similarity">
    <text evidence="2 10 11">Belongs to the SecY/SEC61-alpha family.</text>
</comment>
<feature type="transmembrane region" description="Helical" evidence="10">
    <location>
        <begin position="155"/>
        <end position="173"/>
    </location>
</feature>
<evidence type="ECO:0000256" key="5">
    <source>
        <dbReference type="ARBA" id="ARBA00022927"/>
    </source>
</evidence>
<feature type="transmembrane region" description="Helical" evidence="10">
    <location>
        <begin position="367"/>
        <end position="385"/>
    </location>
</feature>
<evidence type="ECO:0000256" key="6">
    <source>
        <dbReference type="ARBA" id="ARBA00022989"/>
    </source>
</evidence>
<evidence type="ECO:0000256" key="9">
    <source>
        <dbReference type="ARBA" id="ARBA00039733"/>
    </source>
</evidence>
<keyword evidence="7 10" id="KW-0811">Translocation</keyword>
<feature type="transmembrane region" description="Helical" evidence="10">
    <location>
        <begin position="70"/>
        <end position="98"/>
    </location>
</feature>
<evidence type="ECO:0000256" key="4">
    <source>
        <dbReference type="ARBA" id="ARBA00022692"/>
    </source>
</evidence>
<comment type="caution">
    <text evidence="12">The sequence shown here is derived from an EMBL/GenBank/DDBJ whole genome shotgun (WGS) entry which is preliminary data.</text>
</comment>
<dbReference type="NCBIfam" id="TIGR00967">
    <property type="entry name" value="3a0501s007"/>
    <property type="match status" value="1"/>
</dbReference>
<dbReference type="HAMAP" id="MF_01465">
    <property type="entry name" value="SecY"/>
    <property type="match status" value="1"/>
</dbReference>
<comment type="subcellular location">
    <subcellularLocation>
        <location evidence="10">Cell membrane</location>
        <topology evidence="10">Multi-pass membrane protein</topology>
    </subcellularLocation>
    <subcellularLocation>
        <location evidence="1">Membrane</location>
        <topology evidence="1">Multi-pass membrane protein</topology>
    </subcellularLocation>
</comment>
<evidence type="ECO:0000256" key="2">
    <source>
        <dbReference type="ARBA" id="ARBA00005751"/>
    </source>
</evidence>
<feature type="transmembrane region" description="Helical" evidence="10">
    <location>
        <begin position="303"/>
        <end position="326"/>
    </location>
</feature>
<keyword evidence="5 10" id="KW-0653">Protein transport</keyword>
<evidence type="ECO:0000256" key="7">
    <source>
        <dbReference type="ARBA" id="ARBA00023010"/>
    </source>
</evidence>
<sequence>MMLQGLGNIFRVHELRKKILFTLGIIFVYRVGTHVPLPGINAQALAEIFKNLQGTTFGLFDVFTGGALSRAAVFAVGIMPYISASIILQLLTTTVPYLERLQKEGEHGRQKITQYTRYLTILVAAIQGTGVAIFLEQQTTQAGVPIVPNPGPMFMFTTIVSLIGGTMFLMWLGEQITERGIGNGISVIIFAGTLDSVPNEFLSTLQLLKAGTVSPLVFLFVLAFYVLVTAAVVAVTEAQRRIPIQYAKRIVGRKIYGGQSTYLPLTVNTAGVIPIIFAQSLLMFPSTIASLVNKTWMDFLSRWFSPATAIYNLLYALLIIFFGYYYTSIVMNPKDLADNLQRYSGFIPGVRPGPKTSEYIDRVMARILLPGTIFFAFIAIFPHYLMKWTNIRFYYGGTRLLIIVGVALEIMQQIEAHLIMRQYEGLLKKGRIRGWRG</sequence>
<name>A0A7C0X9L1_UNCW3</name>
<feature type="transmembrane region" description="Helical" evidence="10">
    <location>
        <begin position="391"/>
        <end position="411"/>
    </location>
</feature>
<dbReference type="InterPro" id="IPR030659">
    <property type="entry name" value="SecY_CS"/>
</dbReference>
<keyword evidence="4 10" id="KW-0812">Transmembrane</keyword>
<dbReference type="PRINTS" id="PR00303">
    <property type="entry name" value="SECYTRNLCASE"/>
</dbReference>
<dbReference type="InterPro" id="IPR002208">
    <property type="entry name" value="SecY/SEC61-alpha"/>
</dbReference>
<protein>
    <recommendedName>
        <fullName evidence="9 10">Protein translocase subunit SecY</fullName>
    </recommendedName>
</protein>
<keyword evidence="6 10" id="KW-1133">Transmembrane helix</keyword>
<dbReference type="GO" id="GO:0006605">
    <property type="term" value="P:protein targeting"/>
    <property type="evidence" value="ECO:0007669"/>
    <property type="project" value="UniProtKB-UniRule"/>
</dbReference>